<evidence type="ECO:0000256" key="5">
    <source>
        <dbReference type="ARBA" id="ARBA00009320"/>
    </source>
</evidence>
<accession>A0ABX2QDT0</accession>
<dbReference type="InterPro" id="IPR050571">
    <property type="entry name" value="Class-IV_PLP-Dep_Aminotrnsfr"/>
</dbReference>
<dbReference type="InterPro" id="IPR036038">
    <property type="entry name" value="Aminotransferase-like"/>
</dbReference>
<dbReference type="Pfam" id="PF01063">
    <property type="entry name" value="Aminotran_4"/>
    <property type="match status" value="1"/>
</dbReference>
<dbReference type="RefSeq" id="WP_176949901.1">
    <property type="nucleotide sequence ID" value="NZ_JABXYK010000006.1"/>
</dbReference>
<comment type="similarity">
    <text evidence="5">Belongs to the class-IV pyridoxal-phosphate-dependent aminotransferase family.</text>
</comment>
<dbReference type="InterPro" id="IPR001544">
    <property type="entry name" value="Aminotrans_IV"/>
</dbReference>
<dbReference type="PANTHER" id="PTHR42743:SF11">
    <property type="entry name" value="AMINODEOXYCHORISMATE LYASE"/>
    <property type="match status" value="1"/>
</dbReference>
<organism evidence="12 13">
    <name type="scientific">Mycoplana rhizolycopersici</name>
    <dbReference type="NCBI Taxonomy" id="2746702"/>
    <lineage>
        <taxon>Bacteria</taxon>
        <taxon>Pseudomonadati</taxon>
        <taxon>Pseudomonadota</taxon>
        <taxon>Alphaproteobacteria</taxon>
        <taxon>Hyphomicrobiales</taxon>
        <taxon>Rhizobiaceae</taxon>
        <taxon>Mycoplana</taxon>
    </lineage>
</organism>
<keyword evidence="13" id="KW-1185">Reference proteome</keyword>
<evidence type="ECO:0000256" key="1">
    <source>
        <dbReference type="ARBA" id="ARBA00003109"/>
    </source>
</evidence>
<comment type="catalytic activity">
    <reaction evidence="9">
        <text>L-valine + 2-oxoglutarate = 3-methyl-2-oxobutanoate + L-glutamate</text>
        <dbReference type="Rhea" id="RHEA:24813"/>
        <dbReference type="ChEBI" id="CHEBI:11851"/>
        <dbReference type="ChEBI" id="CHEBI:16810"/>
        <dbReference type="ChEBI" id="CHEBI:29985"/>
        <dbReference type="ChEBI" id="CHEBI:57762"/>
        <dbReference type="EC" id="2.6.1.42"/>
    </reaction>
</comment>
<dbReference type="SUPFAM" id="SSF56752">
    <property type="entry name" value="D-aminoacid aminotransferase-like PLP-dependent enzymes"/>
    <property type="match status" value="1"/>
</dbReference>
<dbReference type="PANTHER" id="PTHR42743">
    <property type="entry name" value="AMINO-ACID AMINOTRANSFERASE"/>
    <property type="match status" value="1"/>
</dbReference>
<comment type="catalytic activity">
    <reaction evidence="10">
        <text>L-isoleucine + 2-oxoglutarate = (S)-3-methyl-2-oxopentanoate + L-glutamate</text>
        <dbReference type="Rhea" id="RHEA:24801"/>
        <dbReference type="ChEBI" id="CHEBI:16810"/>
        <dbReference type="ChEBI" id="CHEBI:29985"/>
        <dbReference type="ChEBI" id="CHEBI:35146"/>
        <dbReference type="ChEBI" id="CHEBI:58045"/>
        <dbReference type="EC" id="2.6.1.42"/>
    </reaction>
</comment>
<dbReference type="InterPro" id="IPR043132">
    <property type="entry name" value="BCAT-like_C"/>
</dbReference>
<comment type="catalytic activity">
    <reaction evidence="11">
        <text>L-leucine + 2-oxoglutarate = 4-methyl-2-oxopentanoate + L-glutamate</text>
        <dbReference type="Rhea" id="RHEA:18321"/>
        <dbReference type="ChEBI" id="CHEBI:16810"/>
        <dbReference type="ChEBI" id="CHEBI:17865"/>
        <dbReference type="ChEBI" id="CHEBI:29985"/>
        <dbReference type="ChEBI" id="CHEBI:57427"/>
        <dbReference type="EC" id="2.6.1.42"/>
    </reaction>
</comment>
<comment type="function">
    <text evidence="1">Acts on leucine, isoleucine and valine.</text>
</comment>
<evidence type="ECO:0000256" key="8">
    <source>
        <dbReference type="ARBA" id="ARBA00023304"/>
    </source>
</evidence>
<keyword evidence="8" id="KW-0100">Branched-chain amino acid biosynthesis</keyword>
<evidence type="ECO:0000256" key="11">
    <source>
        <dbReference type="ARBA" id="ARBA00049229"/>
    </source>
</evidence>
<dbReference type="Gene3D" id="3.20.10.10">
    <property type="entry name" value="D-amino Acid Aminotransferase, subunit A, domain 2"/>
    <property type="match status" value="1"/>
</dbReference>
<name>A0ABX2QDT0_9HYPH</name>
<dbReference type="Proteomes" id="UP000659172">
    <property type="component" value="Unassembled WGS sequence"/>
</dbReference>
<evidence type="ECO:0000256" key="4">
    <source>
        <dbReference type="ARBA" id="ARBA00005072"/>
    </source>
</evidence>
<evidence type="ECO:0000256" key="3">
    <source>
        <dbReference type="ARBA" id="ARBA00004931"/>
    </source>
</evidence>
<protein>
    <recommendedName>
        <fullName evidence="7">Probable branched-chain-amino-acid aminotransferase</fullName>
        <ecNumber evidence="6">2.6.1.42</ecNumber>
    </recommendedName>
</protein>
<evidence type="ECO:0000313" key="13">
    <source>
        <dbReference type="Proteomes" id="UP000659172"/>
    </source>
</evidence>
<comment type="pathway">
    <text evidence="4">Amino-acid biosynthesis; L-leucine biosynthesis; L-leucine from 3-methyl-2-oxobutanoate: step 4/4.</text>
</comment>
<dbReference type="CDD" id="cd01558">
    <property type="entry name" value="D-AAT_like"/>
    <property type="match status" value="1"/>
</dbReference>
<dbReference type="NCBIfam" id="NF005209">
    <property type="entry name" value="PRK06680.1"/>
    <property type="match status" value="1"/>
</dbReference>
<comment type="pathway">
    <text evidence="2">Amino-acid biosynthesis; L-isoleucine biosynthesis; L-isoleucine from 2-oxobutanoate: step 4/4.</text>
</comment>
<keyword evidence="8" id="KW-0028">Amino-acid biosynthesis</keyword>
<evidence type="ECO:0000256" key="7">
    <source>
        <dbReference type="ARBA" id="ARBA00014472"/>
    </source>
</evidence>
<comment type="pathway">
    <text evidence="3">Amino-acid biosynthesis; L-valine biosynthesis; L-valine from pyruvate: step 4/4.</text>
</comment>
<dbReference type="Gene3D" id="3.30.470.10">
    <property type="match status" value="1"/>
</dbReference>
<gene>
    <name evidence="12" type="ORF">HV823_11690</name>
</gene>
<evidence type="ECO:0000256" key="9">
    <source>
        <dbReference type="ARBA" id="ARBA00048212"/>
    </source>
</evidence>
<evidence type="ECO:0000256" key="10">
    <source>
        <dbReference type="ARBA" id="ARBA00048798"/>
    </source>
</evidence>
<sequence length="287" mass="31857">MPRFAYVNGRYVRHAEAAVHVEDRGYQFADGVYEVCEVRHGFIVDLTRHLDRLGRSLGELRIAWPMERQALVIVLRELLRRNRVRNGLFYLQVTRGVARRDHVFPAGDVQPSVVITAKSTDPGIIARKNEIGISAITLPENRWDRVDIKTVGLLPNVLARQQAKERGAQEAIFVDAEGNVTEGAATNVWIVDGEGRLVTRPADHGILRGITRTSLMDVAERVGMRVVERAFTVAEMMEAREVFISAATSICFPVVEIDGKPIANGHPGGSAQKLRDAFFAVAEKIAI</sequence>
<comment type="caution">
    <text evidence="12">The sequence shown here is derived from an EMBL/GenBank/DDBJ whole genome shotgun (WGS) entry which is preliminary data.</text>
</comment>
<dbReference type="EC" id="2.6.1.42" evidence="6"/>
<evidence type="ECO:0000256" key="2">
    <source>
        <dbReference type="ARBA" id="ARBA00004824"/>
    </source>
</evidence>
<dbReference type="InterPro" id="IPR043131">
    <property type="entry name" value="BCAT-like_N"/>
</dbReference>
<evidence type="ECO:0000313" key="12">
    <source>
        <dbReference type="EMBL" id="NVP55914.1"/>
    </source>
</evidence>
<reference evidence="12 13" key="1">
    <citation type="submission" date="2020-06" db="EMBL/GenBank/DDBJ databases">
        <title>Rhizobium sp.nov. isolated from the tomato plant.</title>
        <authorList>
            <person name="Thin K.K."/>
            <person name="Zhang X."/>
            <person name="He S."/>
        </authorList>
    </citation>
    <scope>NUCLEOTIDE SEQUENCE [LARGE SCALE GENOMIC DNA]</scope>
    <source>
        <strain evidence="12 13">DBTS2</strain>
    </source>
</reference>
<proteinExistence type="inferred from homology"/>
<evidence type="ECO:0000256" key="6">
    <source>
        <dbReference type="ARBA" id="ARBA00013053"/>
    </source>
</evidence>
<dbReference type="EMBL" id="JABXYK010000006">
    <property type="protein sequence ID" value="NVP55914.1"/>
    <property type="molecule type" value="Genomic_DNA"/>
</dbReference>